<evidence type="ECO:0000313" key="1">
    <source>
        <dbReference type="EMBL" id="MCH81330.1"/>
    </source>
</evidence>
<dbReference type="Proteomes" id="UP000265520">
    <property type="component" value="Unassembled WGS sequence"/>
</dbReference>
<gene>
    <name evidence="1" type="ORF">A2U01_0002115</name>
</gene>
<name>A0A392M207_9FABA</name>
<reference evidence="1 2" key="1">
    <citation type="journal article" date="2018" name="Front. Plant Sci.">
        <title>Red Clover (Trifolium pratense) and Zigzag Clover (T. medium) - A Picture of Genomic Similarities and Differences.</title>
        <authorList>
            <person name="Dluhosova J."/>
            <person name="Istvanek J."/>
            <person name="Nedelnik J."/>
            <person name="Repkova J."/>
        </authorList>
    </citation>
    <scope>NUCLEOTIDE SEQUENCE [LARGE SCALE GENOMIC DNA]</scope>
    <source>
        <strain evidence="2">cv. 10/8</strain>
        <tissue evidence="1">Leaf</tissue>
    </source>
</reference>
<evidence type="ECO:0000313" key="2">
    <source>
        <dbReference type="Proteomes" id="UP000265520"/>
    </source>
</evidence>
<protein>
    <submittedName>
        <fullName evidence="1">DUF674 family protein</fullName>
    </submittedName>
</protein>
<proteinExistence type="predicted"/>
<accession>A0A392M207</accession>
<comment type="caution">
    <text evidence="1">The sequence shown here is derived from an EMBL/GenBank/DDBJ whole genome shotgun (WGS) entry which is preliminary data.</text>
</comment>
<organism evidence="1 2">
    <name type="scientific">Trifolium medium</name>
    <dbReference type="NCBI Taxonomy" id="97028"/>
    <lineage>
        <taxon>Eukaryota</taxon>
        <taxon>Viridiplantae</taxon>
        <taxon>Streptophyta</taxon>
        <taxon>Embryophyta</taxon>
        <taxon>Tracheophyta</taxon>
        <taxon>Spermatophyta</taxon>
        <taxon>Magnoliopsida</taxon>
        <taxon>eudicotyledons</taxon>
        <taxon>Gunneridae</taxon>
        <taxon>Pentapetalae</taxon>
        <taxon>rosids</taxon>
        <taxon>fabids</taxon>
        <taxon>Fabales</taxon>
        <taxon>Fabaceae</taxon>
        <taxon>Papilionoideae</taxon>
        <taxon>50 kb inversion clade</taxon>
        <taxon>NPAAA clade</taxon>
        <taxon>Hologalegina</taxon>
        <taxon>IRL clade</taxon>
        <taxon>Trifolieae</taxon>
        <taxon>Trifolium</taxon>
    </lineage>
</organism>
<keyword evidence="2" id="KW-1185">Reference proteome</keyword>
<dbReference type="AlphaFoldDB" id="A0A392M207"/>
<dbReference type="EMBL" id="LXQA010002167">
    <property type="protein sequence ID" value="MCH81330.1"/>
    <property type="molecule type" value="Genomic_DNA"/>
</dbReference>
<sequence>MKVPLNDVEEIVINIGQKEGLSILKASLTSKFVLSNSLNRYIGSRAAQAYLSSNASLKDKPLEKSRDFGDDEMEYRL</sequence>